<evidence type="ECO:0000313" key="1">
    <source>
        <dbReference type="EMBL" id="MBK1870476.1"/>
    </source>
</evidence>
<evidence type="ECO:0000313" key="2">
    <source>
        <dbReference type="Proteomes" id="UP000616151"/>
    </source>
</evidence>
<keyword evidence="2" id="KW-1185">Reference proteome</keyword>
<gene>
    <name evidence="1" type="ORF">JHL16_29190</name>
</gene>
<proteinExistence type="predicted"/>
<comment type="caution">
    <text evidence="1">The sequence shown here is derived from an EMBL/GenBank/DDBJ whole genome shotgun (WGS) entry which is preliminary data.</text>
</comment>
<reference evidence="1" key="1">
    <citation type="submission" date="2021-01" db="EMBL/GenBank/DDBJ databases">
        <authorList>
            <person name="Sun Q."/>
        </authorList>
    </citation>
    <scope>NUCLEOTIDE SEQUENCE</scope>
    <source>
        <strain evidence="1">YIM B02566</strain>
    </source>
</reference>
<sequence length="205" mass="23141">MTFDIVIFDLDDVLCRYDLGARLRALGRISHKTPRDIRAALWDSGFEDAADSGTYQSAEDYLAEFARRLGHPISQDEWIAARRAAIQPWPDMLALVREIARHRRVALFTNNGPLMKAGIAEVFPDAAQIFGADCYFSFEFMTKKPDPESYRRLMRRLDIDAGKAWFTDDKKSNVDGARIAGLTAHHFTGRTGFEREARALGLLSA</sequence>
<dbReference type="EMBL" id="JAENHL010000008">
    <property type="protein sequence ID" value="MBK1870476.1"/>
    <property type="molecule type" value="Genomic_DNA"/>
</dbReference>
<protein>
    <submittedName>
        <fullName evidence="1">HAD family phosphatase</fullName>
    </submittedName>
</protein>
<dbReference type="Proteomes" id="UP000616151">
    <property type="component" value="Unassembled WGS sequence"/>
</dbReference>
<organism evidence="1 2">
    <name type="scientific">Taklimakanibacter albus</name>
    <dbReference type="NCBI Taxonomy" id="2800327"/>
    <lineage>
        <taxon>Bacteria</taxon>
        <taxon>Pseudomonadati</taxon>
        <taxon>Pseudomonadota</taxon>
        <taxon>Alphaproteobacteria</taxon>
        <taxon>Hyphomicrobiales</taxon>
        <taxon>Aestuariivirgaceae</taxon>
        <taxon>Taklimakanibacter</taxon>
    </lineage>
</organism>
<accession>A0ACC5RCP5</accession>
<name>A0ACC5RCP5_9HYPH</name>